<sequence>MKWITRERPKIDRIACPWLIRRFIDPEAEIIFVPVADIPRLAAELPATPFDIPDTEFTHYEDRCTFDYFLEKYRLTDPALHRLAPIVRGADTDDHALASESAGLWAISAGLAYNTTNDYELLEKGMLLYDSLYSWAQHLYKEKHTQSPTEKLLLQIFNTYLHQKKSEKKKIPVWATELKEIIQDQMDTNLSLSLKAISEDLNVNPAYLSREFSKYFDNLTFGEYIRKLRIEKATQLLNAPQHSLSEIAYLTGFSDQSHFTRIFKKYTGQNPSDYRKNLAKGKADTKG</sequence>
<dbReference type="InterPro" id="IPR020449">
    <property type="entry name" value="Tscrpt_reg_AraC-type_HTH"/>
</dbReference>
<evidence type="ECO:0000256" key="1">
    <source>
        <dbReference type="ARBA" id="ARBA00023015"/>
    </source>
</evidence>
<dbReference type="SMART" id="SM00342">
    <property type="entry name" value="HTH_ARAC"/>
    <property type="match status" value="1"/>
</dbReference>
<dbReference type="OrthoDB" id="511992at2"/>
<dbReference type="EC" id="2.3.3.13" evidence="5"/>
<dbReference type="Pfam" id="PF12833">
    <property type="entry name" value="HTH_18"/>
    <property type="match status" value="1"/>
</dbReference>
<evidence type="ECO:0000256" key="3">
    <source>
        <dbReference type="ARBA" id="ARBA00023163"/>
    </source>
</evidence>
<dbReference type="GO" id="GO:0043565">
    <property type="term" value="F:sequence-specific DNA binding"/>
    <property type="evidence" value="ECO:0007669"/>
    <property type="project" value="InterPro"/>
</dbReference>
<dbReference type="SUPFAM" id="SSF46689">
    <property type="entry name" value="Homeodomain-like"/>
    <property type="match status" value="1"/>
</dbReference>
<name>A0A369QH56_9BACT</name>
<dbReference type="PANTHER" id="PTHR43280">
    <property type="entry name" value="ARAC-FAMILY TRANSCRIPTIONAL REGULATOR"/>
    <property type="match status" value="1"/>
</dbReference>
<keyword evidence="3" id="KW-0804">Transcription</keyword>
<protein>
    <submittedName>
        <fullName evidence="5">2-isopropylmalate synthase</fullName>
        <ecNumber evidence="5">2.3.3.13</ecNumber>
    </submittedName>
</protein>
<keyword evidence="5" id="KW-0012">Acyltransferase</keyword>
<dbReference type="Gene3D" id="1.10.10.60">
    <property type="entry name" value="Homeodomain-like"/>
    <property type="match status" value="2"/>
</dbReference>
<evidence type="ECO:0000259" key="4">
    <source>
        <dbReference type="PROSITE" id="PS01124"/>
    </source>
</evidence>
<dbReference type="RefSeq" id="WP_115373426.1">
    <property type="nucleotide sequence ID" value="NZ_QASA01000001.1"/>
</dbReference>
<dbReference type="GO" id="GO:0003700">
    <property type="term" value="F:DNA-binding transcription factor activity"/>
    <property type="evidence" value="ECO:0007669"/>
    <property type="project" value="InterPro"/>
</dbReference>
<dbReference type="EMBL" id="QASA01000001">
    <property type="protein sequence ID" value="RDC64241.1"/>
    <property type="molecule type" value="Genomic_DNA"/>
</dbReference>
<keyword evidence="5" id="KW-0808">Transferase</keyword>
<gene>
    <name evidence="5" type="primary">leuA</name>
    <name evidence="5" type="ORF">AHMF7616_02853</name>
</gene>
<dbReference type="PROSITE" id="PS01124">
    <property type="entry name" value="HTH_ARAC_FAMILY_2"/>
    <property type="match status" value="1"/>
</dbReference>
<proteinExistence type="predicted"/>
<dbReference type="InterPro" id="IPR018062">
    <property type="entry name" value="HTH_AraC-typ_CS"/>
</dbReference>
<dbReference type="InterPro" id="IPR018060">
    <property type="entry name" value="HTH_AraC"/>
</dbReference>
<dbReference type="PRINTS" id="PR00032">
    <property type="entry name" value="HTHARAC"/>
</dbReference>
<dbReference type="PROSITE" id="PS00041">
    <property type="entry name" value="HTH_ARAC_FAMILY_1"/>
    <property type="match status" value="1"/>
</dbReference>
<evidence type="ECO:0000313" key="6">
    <source>
        <dbReference type="Proteomes" id="UP000253919"/>
    </source>
</evidence>
<feature type="domain" description="HTH araC/xylS-type" evidence="4">
    <location>
        <begin position="176"/>
        <end position="277"/>
    </location>
</feature>
<dbReference type="Proteomes" id="UP000253919">
    <property type="component" value="Unassembled WGS sequence"/>
</dbReference>
<evidence type="ECO:0000313" key="5">
    <source>
        <dbReference type="EMBL" id="RDC64241.1"/>
    </source>
</evidence>
<dbReference type="InterPro" id="IPR018634">
    <property type="entry name" value="ChrB_C"/>
</dbReference>
<keyword evidence="6" id="KW-1185">Reference proteome</keyword>
<reference evidence="5 6" key="1">
    <citation type="submission" date="2018-04" db="EMBL/GenBank/DDBJ databases">
        <title>Adhaeribacter sp. HMF7616 genome sequencing and assembly.</title>
        <authorList>
            <person name="Kang H."/>
            <person name="Kang J."/>
            <person name="Cha I."/>
            <person name="Kim H."/>
            <person name="Joh K."/>
        </authorList>
    </citation>
    <scope>NUCLEOTIDE SEQUENCE [LARGE SCALE GENOMIC DNA]</scope>
    <source>
        <strain evidence="5 6">HMF7616</strain>
    </source>
</reference>
<dbReference type="Pfam" id="PF09828">
    <property type="entry name" value="ChrB_C"/>
    <property type="match status" value="1"/>
</dbReference>
<accession>A0A369QH56</accession>
<dbReference type="PANTHER" id="PTHR43280:SF2">
    <property type="entry name" value="HTH-TYPE TRANSCRIPTIONAL REGULATOR EXSA"/>
    <property type="match status" value="1"/>
</dbReference>
<dbReference type="GO" id="GO:0003852">
    <property type="term" value="F:2-isopropylmalate synthase activity"/>
    <property type="evidence" value="ECO:0007669"/>
    <property type="project" value="UniProtKB-EC"/>
</dbReference>
<organism evidence="5 6">
    <name type="scientific">Adhaeribacter pallidiroseus</name>
    <dbReference type="NCBI Taxonomy" id="2072847"/>
    <lineage>
        <taxon>Bacteria</taxon>
        <taxon>Pseudomonadati</taxon>
        <taxon>Bacteroidota</taxon>
        <taxon>Cytophagia</taxon>
        <taxon>Cytophagales</taxon>
        <taxon>Hymenobacteraceae</taxon>
        <taxon>Adhaeribacter</taxon>
    </lineage>
</organism>
<dbReference type="AlphaFoldDB" id="A0A369QH56"/>
<keyword evidence="1" id="KW-0805">Transcription regulation</keyword>
<comment type="caution">
    <text evidence="5">The sequence shown here is derived from an EMBL/GenBank/DDBJ whole genome shotgun (WGS) entry which is preliminary data.</text>
</comment>
<keyword evidence="2" id="KW-0238">DNA-binding</keyword>
<dbReference type="InterPro" id="IPR009057">
    <property type="entry name" value="Homeodomain-like_sf"/>
</dbReference>
<evidence type="ECO:0000256" key="2">
    <source>
        <dbReference type="ARBA" id="ARBA00023125"/>
    </source>
</evidence>